<evidence type="ECO:0000256" key="1">
    <source>
        <dbReference type="SAM" id="Coils"/>
    </source>
</evidence>
<keyword evidence="1" id="KW-0175">Coiled coil</keyword>
<keyword evidence="3" id="KW-1185">Reference proteome</keyword>
<dbReference type="EMBL" id="CAJFCJ010000014">
    <property type="protein sequence ID" value="CAD5121328.1"/>
    <property type="molecule type" value="Genomic_DNA"/>
</dbReference>
<evidence type="ECO:0000313" key="3">
    <source>
        <dbReference type="Proteomes" id="UP000549394"/>
    </source>
</evidence>
<dbReference type="Proteomes" id="UP000549394">
    <property type="component" value="Unassembled WGS sequence"/>
</dbReference>
<sequence length="160" mass="18220">MSKKDKTYRDNQTVKALIEGEIDILRKDLASAMGKFQCSESSLRGIKEGLENRRLELIQHQMLLNMYEKELNSLNIEYKVNKTNEGDLIAENNGLKALLKIGVESIRKGQFDIVLSPSELDHRIGQELMQDTIIQSRLTNNAIISRENNPIFTNSKTSII</sequence>
<name>A0A7I8VYM4_9ANNE</name>
<feature type="coiled-coil region" evidence="1">
    <location>
        <begin position="57"/>
        <end position="84"/>
    </location>
</feature>
<organism evidence="2 3">
    <name type="scientific">Dimorphilus gyrociliatus</name>
    <dbReference type="NCBI Taxonomy" id="2664684"/>
    <lineage>
        <taxon>Eukaryota</taxon>
        <taxon>Metazoa</taxon>
        <taxon>Spiralia</taxon>
        <taxon>Lophotrochozoa</taxon>
        <taxon>Annelida</taxon>
        <taxon>Polychaeta</taxon>
        <taxon>Polychaeta incertae sedis</taxon>
        <taxon>Dinophilidae</taxon>
        <taxon>Dimorphilus</taxon>
    </lineage>
</organism>
<gene>
    <name evidence="2" type="ORF">DGYR_LOCUS9293</name>
</gene>
<comment type="caution">
    <text evidence="2">The sequence shown here is derived from an EMBL/GenBank/DDBJ whole genome shotgun (WGS) entry which is preliminary data.</text>
</comment>
<proteinExistence type="predicted"/>
<accession>A0A7I8VYM4</accession>
<protein>
    <submittedName>
        <fullName evidence="2">Uncharacterized protein</fullName>
    </submittedName>
</protein>
<dbReference type="AlphaFoldDB" id="A0A7I8VYM4"/>
<reference evidence="2 3" key="1">
    <citation type="submission" date="2020-08" db="EMBL/GenBank/DDBJ databases">
        <authorList>
            <person name="Hejnol A."/>
        </authorList>
    </citation>
    <scope>NUCLEOTIDE SEQUENCE [LARGE SCALE GENOMIC DNA]</scope>
</reference>
<evidence type="ECO:0000313" key="2">
    <source>
        <dbReference type="EMBL" id="CAD5121328.1"/>
    </source>
</evidence>